<protein>
    <submittedName>
        <fullName evidence="1">Uncharacterized protein</fullName>
    </submittedName>
</protein>
<name>A0A8X6P5J4_NEPPI</name>
<evidence type="ECO:0000313" key="2">
    <source>
        <dbReference type="Proteomes" id="UP000887013"/>
    </source>
</evidence>
<gene>
    <name evidence="1" type="primary">AVEN_232692_1</name>
    <name evidence="1" type="ORF">NPIL_495291</name>
</gene>
<dbReference type="EMBL" id="BMAW01016982">
    <property type="protein sequence ID" value="GFT51674.1"/>
    <property type="molecule type" value="Genomic_DNA"/>
</dbReference>
<sequence>MIPTPDITVETTSRALMHGWISRSDKVNPLLAPPYTLAHLVIIRTDKNFVIDFNGKENTVFIYRVKLAYHLTDDINANNNSEFQPSIEQFTNYSIKFCKTDHH</sequence>
<comment type="caution">
    <text evidence="1">The sequence shown here is derived from an EMBL/GenBank/DDBJ whole genome shotgun (WGS) entry which is preliminary data.</text>
</comment>
<evidence type="ECO:0000313" key="1">
    <source>
        <dbReference type="EMBL" id="GFT51674.1"/>
    </source>
</evidence>
<proteinExistence type="predicted"/>
<accession>A0A8X6P5J4</accession>
<dbReference type="Proteomes" id="UP000887013">
    <property type="component" value="Unassembled WGS sequence"/>
</dbReference>
<keyword evidence="2" id="KW-1185">Reference proteome</keyword>
<reference evidence="1" key="1">
    <citation type="submission" date="2020-08" db="EMBL/GenBank/DDBJ databases">
        <title>Multicomponent nature underlies the extraordinary mechanical properties of spider dragline silk.</title>
        <authorList>
            <person name="Kono N."/>
            <person name="Nakamura H."/>
            <person name="Mori M."/>
            <person name="Yoshida Y."/>
            <person name="Ohtoshi R."/>
            <person name="Malay A.D."/>
            <person name="Moran D.A.P."/>
            <person name="Tomita M."/>
            <person name="Numata K."/>
            <person name="Arakawa K."/>
        </authorList>
    </citation>
    <scope>NUCLEOTIDE SEQUENCE</scope>
</reference>
<dbReference type="AlphaFoldDB" id="A0A8X6P5J4"/>
<organism evidence="1 2">
    <name type="scientific">Nephila pilipes</name>
    <name type="common">Giant wood spider</name>
    <name type="synonym">Nephila maculata</name>
    <dbReference type="NCBI Taxonomy" id="299642"/>
    <lineage>
        <taxon>Eukaryota</taxon>
        <taxon>Metazoa</taxon>
        <taxon>Ecdysozoa</taxon>
        <taxon>Arthropoda</taxon>
        <taxon>Chelicerata</taxon>
        <taxon>Arachnida</taxon>
        <taxon>Araneae</taxon>
        <taxon>Araneomorphae</taxon>
        <taxon>Entelegynae</taxon>
        <taxon>Araneoidea</taxon>
        <taxon>Nephilidae</taxon>
        <taxon>Nephila</taxon>
    </lineage>
</organism>